<feature type="transmembrane region" description="Helical" evidence="10">
    <location>
        <begin position="389"/>
        <end position="407"/>
    </location>
</feature>
<feature type="transmembrane region" description="Helical" evidence="10">
    <location>
        <begin position="176"/>
        <end position="194"/>
    </location>
</feature>
<keyword evidence="7" id="KW-0406">Ion transport</keyword>
<keyword evidence="8 10" id="KW-0472">Membrane</keyword>
<evidence type="ECO:0000256" key="10">
    <source>
        <dbReference type="SAM" id="Phobius"/>
    </source>
</evidence>
<gene>
    <name evidence="14" type="ORF">V5N11_022288</name>
</gene>
<dbReference type="InterPro" id="IPR006153">
    <property type="entry name" value="Cation/H_exchanger_TM"/>
</dbReference>
<feature type="transmembrane region" description="Helical" evidence="10">
    <location>
        <begin position="132"/>
        <end position="156"/>
    </location>
</feature>
<feature type="transmembrane region" description="Helical" evidence="10">
    <location>
        <begin position="357"/>
        <end position="382"/>
    </location>
</feature>
<evidence type="ECO:0000256" key="3">
    <source>
        <dbReference type="ARBA" id="ARBA00022538"/>
    </source>
</evidence>
<comment type="caution">
    <text evidence="14">The sequence shown here is derived from an EMBL/GenBank/DDBJ whole genome shotgun (WGS) entry which is preliminary data.</text>
</comment>
<evidence type="ECO:0000259" key="13">
    <source>
        <dbReference type="Pfam" id="PF23259"/>
    </source>
</evidence>
<evidence type="ECO:0000313" key="14">
    <source>
        <dbReference type="EMBL" id="KAL1214843.1"/>
    </source>
</evidence>
<dbReference type="Proteomes" id="UP001558713">
    <property type="component" value="Unassembled WGS sequence"/>
</dbReference>
<feature type="transmembrane region" description="Helical" evidence="10">
    <location>
        <begin position="206"/>
        <end position="231"/>
    </location>
</feature>
<keyword evidence="5" id="KW-0630">Potassium</keyword>
<proteinExistence type="inferred from homology"/>
<evidence type="ECO:0000259" key="12">
    <source>
        <dbReference type="Pfam" id="PF23256"/>
    </source>
</evidence>
<evidence type="ECO:0000256" key="4">
    <source>
        <dbReference type="ARBA" id="ARBA00022692"/>
    </source>
</evidence>
<dbReference type="InterPro" id="IPR057291">
    <property type="entry name" value="CHX17_2nd"/>
</dbReference>
<sequence>MNTTTHIDGCIPLVFNISSNGFWENLKSPDVIFGYSLPLIEFQILLIFVFSVLVHMIIRCAGISPIPSYMIAGMILGPQLFDLREESSRRLSWDPVLDGNASLKGLSLCGNIMLAFLMTVKISRRLAFNNGSLPIVIGIFSFIVPFFGGLSFRNLYTNNIDPLYLPAKKALAERTVIITTQSAILLPTITYFLSELKILNSELGRLVLSSSLISDILSVTAGTLAHIAGTYKNKSPMTAYRDFIGVVVLILIVFCILRPAIDWILERTPEGKPVADMYVHAAVVTVLASAAYSMFFNLQYLLGPFLIGIIIPEGPPLGSALEVKYDALTMKVLTPISIAFSTMRCDVMKIIYEFDDITYNIFLTVFTGVLKMVSSMLPCLYYRIPLKEAISAGLLLCSKSFSEIFFYESTLDESYISQATYTFLVVCALINSGIIPAALATLYDPNRKYVGYQKRNIMSLKPNSDIRILTCLHKPENISVAITFLKLFPSTIMVTVLHLVKLIGKTVPVLISHNKKSKQLLNNSYIHTANLAFSQLEYVTMTMFTALTHENLMYDEVCKLALEQATSMIIVPSGRKWTIDGAFESDDEAIRRLNELLLKNSPCSVGILVDRGQFSRRGTRKSNIEVGVIFIGGKDDREALSLVKKMKHNPRIKITLIRIVSDRETEMTNWEYILDHEVLEDLRKTEATNCIAYTERFVNGGPEVATTIRLLSKDFDLMVVGRDHGMATPDFSGLKEWIELPELGVIGDLLAATDLNSRVSVLVVQQQQQT</sequence>
<evidence type="ECO:0000256" key="9">
    <source>
        <dbReference type="ARBA" id="ARBA00038341"/>
    </source>
</evidence>
<keyword evidence="4 10" id="KW-0812">Transmembrane</keyword>
<name>A0ABD1B7D5_CARAN</name>
<comment type="similarity">
    <text evidence="9">Belongs to the monovalent cation:proton antiporter 2 (CPA2) transporter (TC 2.A.37) family. CHX (TC 2.A.37.4) subfamily.</text>
</comment>
<organism evidence="14 15">
    <name type="scientific">Cardamine amara subsp. amara</name>
    <dbReference type="NCBI Taxonomy" id="228776"/>
    <lineage>
        <taxon>Eukaryota</taxon>
        <taxon>Viridiplantae</taxon>
        <taxon>Streptophyta</taxon>
        <taxon>Embryophyta</taxon>
        <taxon>Tracheophyta</taxon>
        <taxon>Spermatophyta</taxon>
        <taxon>Magnoliopsida</taxon>
        <taxon>eudicotyledons</taxon>
        <taxon>Gunneridae</taxon>
        <taxon>Pentapetalae</taxon>
        <taxon>rosids</taxon>
        <taxon>malvids</taxon>
        <taxon>Brassicales</taxon>
        <taxon>Brassicaceae</taxon>
        <taxon>Cardamineae</taxon>
        <taxon>Cardamine</taxon>
    </lineage>
</organism>
<evidence type="ECO:0000256" key="8">
    <source>
        <dbReference type="ARBA" id="ARBA00023136"/>
    </source>
</evidence>
<protein>
    <submittedName>
        <fullName evidence="14">Cation/H(+) antiporter 12</fullName>
    </submittedName>
</protein>
<dbReference type="InterPro" id="IPR057290">
    <property type="entry name" value="CHX17_C"/>
</dbReference>
<keyword evidence="6 10" id="KW-1133">Transmembrane helix</keyword>
<evidence type="ECO:0000256" key="6">
    <source>
        <dbReference type="ARBA" id="ARBA00022989"/>
    </source>
</evidence>
<dbReference type="GO" id="GO:0006813">
    <property type="term" value="P:potassium ion transport"/>
    <property type="evidence" value="ECO:0007669"/>
    <property type="project" value="UniProtKB-KW"/>
</dbReference>
<accession>A0ABD1B7D5</accession>
<feature type="transmembrane region" description="Helical" evidence="10">
    <location>
        <begin position="277"/>
        <end position="296"/>
    </location>
</feature>
<dbReference type="PANTHER" id="PTHR32468:SF152">
    <property type="entry name" value="CATION_H(+) ANTIPORTER 12"/>
    <property type="match status" value="1"/>
</dbReference>
<dbReference type="Pfam" id="PF23259">
    <property type="entry name" value="CHX17_C"/>
    <property type="match status" value="1"/>
</dbReference>
<reference evidence="14 15" key="1">
    <citation type="submission" date="2024-04" db="EMBL/GenBank/DDBJ databases">
        <title>Genome assembly C_amara_ONT_v2.</title>
        <authorList>
            <person name="Yant L."/>
            <person name="Moore C."/>
            <person name="Slenker M."/>
        </authorList>
    </citation>
    <scope>NUCLEOTIDE SEQUENCE [LARGE SCALE GENOMIC DNA]</scope>
    <source>
        <tissue evidence="14">Leaf</tissue>
    </source>
</reference>
<evidence type="ECO:0000256" key="7">
    <source>
        <dbReference type="ARBA" id="ARBA00023065"/>
    </source>
</evidence>
<evidence type="ECO:0000313" key="15">
    <source>
        <dbReference type="Proteomes" id="UP001558713"/>
    </source>
</evidence>
<feature type="domain" description="Cation/H(+) antiporter C-terminal" evidence="13">
    <location>
        <begin position="625"/>
        <end position="767"/>
    </location>
</feature>
<dbReference type="InterPro" id="IPR038770">
    <property type="entry name" value="Na+/solute_symporter_sf"/>
</dbReference>
<dbReference type="AlphaFoldDB" id="A0ABD1B7D5"/>
<dbReference type="Pfam" id="PF23256">
    <property type="entry name" value="CHX17_2nd"/>
    <property type="match status" value="1"/>
</dbReference>
<dbReference type="GO" id="GO:0016020">
    <property type="term" value="C:membrane"/>
    <property type="evidence" value="ECO:0007669"/>
    <property type="project" value="UniProtKB-SubCell"/>
</dbReference>
<evidence type="ECO:0000256" key="2">
    <source>
        <dbReference type="ARBA" id="ARBA00022448"/>
    </source>
</evidence>
<evidence type="ECO:0000256" key="1">
    <source>
        <dbReference type="ARBA" id="ARBA00004141"/>
    </source>
</evidence>
<feature type="domain" description="Cation/H(+) antiporter central" evidence="12">
    <location>
        <begin position="527"/>
        <end position="612"/>
    </location>
</feature>
<dbReference type="Pfam" id="PF00999">
    <property type="entry name" value="Na_H_Exchanger"/>
    <property type="match status" value="1"/>
</dbReference>
<dbReference type="InterPro" id="IPR050794">
    <property type="entry name" value="CPA2_transporter"/>
</dbReference>
<feature type="transmembrane region" description="Helical" evidence="10">
    <location>
        <begin position="243"/>
        <end position="265"/>
    </location>
</feature>
<keyword evidence="2" id="KW-0813">Transport</keyword>
<keyword evidence="3" id="KW-0633">Potassium transport</keyword>
<dbReference type="PANTHER" id="PTHR32468">
    <property type="entry name" value="CATION/H + ANTIPORTER"/>
    <property type="match status" value="1"/>
</dbReference>
<comment type="subcellular location">
    <subcellularLocation>
        <location evidence="1">Membrane</location>
        <topology evidence="1">Multi-pass membrane protein</topology>
    </subcellularLocation>
</comment>
<feature type="transmembrane region" description="Helical" evidence="10">
    <location>
        <begin position="419"/>
        <end position="443"/>
    </location>
</feature>
<dbReference type="EMBL" id="JBANAX010000297">
    <property type="protein sequence ID" value="KAL1214843.1"/>
    <property type="molecule type" value="Genomic_DNA"/>
</dbReference>
<feature type="domain" description="Cation/H+ exchanger transmembrane" evidence="11">
    <location>
        <begin position="51"/>
        <end position="439"/>
    </location>
</feature>
<evidence type="ECO:0000259" key="11">
    <source>
        <dbReference type="Pfam" id="PF00999"/>
    </source>
</evidence>
<dbReference type="Gene3D" id="1.20.1530.20">
    <property type="match status" value="1"/>
</dbReference>
<keyword evidence="15" id="KW-1185">Reference proteome</keyword>
<feature type="transmembrane region" description="Helical" evidence="10">
    <location>
        <begin position="32"/>
        <end position="54"/>
    </location>
</feature>
<evidence type="ECO:0000256" key="5">
    <source>
        <dbReference type="ARBA" id="ARBA00022958"/>
    </source>
</evidence>